<feature type="domain" description="MmeI-like C-terminal" evidence="6">
    <location>
        <begin position="462"/>
        <end position="537"/>
    </location>
</feature>
<dbReference type="EMBL" id="FXYZ01000026">
    <property type="protein sequence ID" value="SMY01299.1"/>
    <property type="molecule type" value="Genomic_DNA"/>
</dbReference>
<dbReference type="GO" id="GO:0003676">
    <property type="term" value="F:nucleic acid binding"/>
    <property type="evidence" value="ECO:0007669"/>
    <property type="project" value="InterPro"/>
</dbReference>
<evidence type="ECO:0000256" key="3">
    <source>
        <dbReference type="ARBA" id="ARBA00022679"/>
    </source>
</evidence>
<dbReference type="EC" id="2.1.1.72" evidence="1"/>
<gene>
    <name evidence="8" type="ORF">BAURA63_03530</name>
</gene>
<evidence type="ECO:0000256" key="4">
    <source>
        <dbReference type="ARBA" id="ARBA00047942"/>
    </source>
</evidence>
<dbReference type="AlphaFoldDB" id="A0A2H1KNU5"/>
<dbReference type="Gene3D" id="3.40.50.150">
    <property type="entry name" value="Vaccinia Virus protein VP39"/>
    <property type="match status" value="1"/>
</dbReference>
<organism evidence="8 9">
    <name type="scientific">Brevibacterium aurantiacum</name>
    <dbReference type="NCBI Taxonomy" id="273384"/>
    <lineage>
        <taxon>Bacteria</taxon>
        <taxon>Bacillati</taxon>
        <taxon>Actinomycetota</taxon>
        <taxon>Actinomycetes</taxon>
        <taxon>Micrococcales</taxon>
        <taxon>Brevibacteriaceae</taxon>
        <taxon>Brevibacterium</taxon>
    </lineage>
</organism>
<evidence type="ECO:0000259" key="5">
    <source>
        <dbReference type="Pfam" id="PF20466"/>
    </source>
</evidence>
<protein>
    <recommendedName>
        <fullName evidence="1">site-specific DNA-methyltransferase (adenine-specific)</fullName>
        <ecNumber evidence="1">2.1.1.72</ecNumber>
    </recommendedName>
</protein>
<dbReference type="InterPro" id="IPR046816">
    <property type="entry name" value="MmeI_Mtase"/>
</dbReference>
<dbReference type="Pfam" id="PF20473">
    <property type="entry name" value="MmeI_Mtase"/>
    <property type="match status" value="1"/>
</dbReference>
<name>A0A2H1KNU5_BREAU</name>
<proteinExistence type="predicted"/>
<reference evidence="8 9" key="1">
    <citation type="submission" date="2017-03" db="EMBL/GenBank/DDBJ databases">
        <authorList>
            <person name="Afonso C.L."/>
            <person name="Miller P.J."/>
            <person name="Scott M.A."/>
            <person name="Spackman E."/>
            <person name="Goraichik I."/>
            <person name="Dimitrov K.M."/>
            <person name="Suarez D.L."/>
            <person name="Swayne D.E."/>
        </authorList>
    </citation>
    <scope>NUCLEOTIDE SEQUENCE [LARGE SCALE GENOMIC DNA]</scope>
    <source>
        <strain evidence="9">6(3)</strain>
    </source>
</reference>
<dbReference type="InterPro" id="IPR046818">
    <property type="entry name" value="MmeI_C"/>
</dbReference>
<evidence type="ECO:0000256" key="1">
    <source>
        <dbReference type="ARBA" id="ARBA00011900"/>
    </source>
</evidence>
<accession>A0A2H1KNU5</accession>
<dbReference type="Pfam" id="PF20466">
    <property type="entry name" value="MmeI_TRD"/>
    <property type="match status" value="1"/>
</dbReference>
<dbReference type="InterPro" id="IPR029063">
    <property type="entry name" value="SAM-dependent_MTases_sf"/>
</dbReference>
<dbReference type="Proteomes" id="UP000234327">
    <property type="component" value="Unassembled WGS sequence"/>
</dbReference>
<evidence type="ECO:0000313" key="8">
    <source>
        <dbReference type="EMBL" id="SMY01299.1"/>
    </source>
</evidence>
<dbReference type="PANTHER" id="PTHR33841:SF1">
    <property type="entry name" value="DNA METHYLTRANSFERASE A"/>
    <property type="match status" value="1"/>
</dbReference>
<dbReference type="PROSITE" id="PS00092">
    <property type="entry name" value="N6_MTASE"/>
    <property type="match status" value="1"/>
</dbReference>
<evidence type="ECO:0000259" key="6">
    <source>
        <dbReference type="Pfam" id="PF20467"/>
    </source>
</evidence>
<dbReference type="Pfam" id="PF20467">
    <property type="entry name" value="MmeI_C"/>
    <property type="match status" value="1"/>
</dbReference>
<dbReference type="InterPro" id="IPR046820">
    <property type="entry name" value="MmeI_TRD"/>
</dbReference>
<sequence>MIAYRELRDLDLKILQRLQELGDTTEIPALFFTKDNLPVILEHVAGIEIEEWPSRIAATALHLVDHQANQKMQLTLGTAPDPLPLGMVETIHVANALTTDWSEILPPGPHVRIVGNPPFIGHKTRTNEQSDELRTVWERKNIGRLDYVTGWYKKASDYFANTDGGRFAFVSTNSIAQGEPVPALFGHLFESGWRIRFAHQTFAWTSEAPGAAVVHCIIIGFDQETKQPSTLFTYADLKGTPTANPAKTINAYLVAGPNVLVEQRRKPLSVYLPETAYGNMPRDGQNLLVEPDELETIKADPIAMKYLRPFIGARQLIHTEERWCLWLVDLDPADVSASPELRSRIEAVRAFRQDSDASSTREMAETPHLFGQRSQPDVQYVCIPRHFSETRRYATVKQFPPEVICGDTNFKAPDPDGLLFGLISSSMFIAWQKAIGGRIKSDLRFSNTLVWNNFPLPTISDVLTQDIITAGQGVLSARELHPERSLADHYNPLAMDPRLIKAHNHLDRAVDRAFGAKQKLESDSTRQEFLFARFASLIQS</sequence>
<evidence type="ECO:0000256" key="2">
    <source>
        <dbReference type="ARBA" id="ARBA00022603"/>
    </source>
</evidence>
<dbReference type="InterPro" id="IPR050953">
    <property type="entry name" value="N4_N6_ade-DNA_methylase"/>
</dbReference>
<comment type="catalytic activity">
    <reaction evidence="4">
        <text>a 2'-deoxyadenosine in DNA + S-adenosyl-L-methionine = an N(6)-methyl-2'-deoxyadenosine in DNA + S-adenosyl-L-homocysteine + H(+)</text>
        <dbReference type="Rhea" id="RHEA:15197"/>
        <dbReference type="Rhea" id="RHEA-COMP:12418"/>
        <dbReference type="Rhea" id="RHEA-COMP:12419"/>
        <dbReference type="ChEBI" id="CHEBI:15378"/>
        <dbReference type="ChEBI" id="CHEBI:57856"/>
        <dbReference type="ChEBI" id="CHEBI:59789"/>
        <dbReference type="ChEBI" id="CHEBI:90615"/>
        <dbReference type="ChEBI" id="CHEBI:90616"/>
        <dbReference type="EC" id="2.1.1.72"/>
    </reaction>
</comment>
<evidence type="ECO:0000259" key="7">
    <source>
        <dbReference type="Pfam" id="PF20473"/>
    </source>
</evidence>
<feature type="domain" description="MmeI-like target recognition" evidence="5">
    <location>
        <begin position="256"/>
        <end position="459"/>
    </location>
</feature>
<dbReference type="PANTHER" id="PTHR33841">
    <property type="entry name" value="DNA METHYLTRANSFERASE YEEA-RELATED"/>
    <property type="match status" value="1"/>
</dbReference>
<evidence type="ECO:0000313" key="9">
    <source>
        <dbReference type="Proteomes" id="UP000234327"/>
    </source>
</evidence>
<dbReference type="GO" id="GO:0032259">
    <property type="term" value="P:methylation"/>
    <property type="evidence" value="ECO:0007669"/>
    <property type="project" value="UniProtKB-KW"/>
</dbReference>
<dbReference type="InterPro" id="IPR002052">
    <property type="entry name" value="DNA_methylase_N6_adenine_CS"/>
</dbReference>
<dbReference type="GO" id="GO:0009007">
    <property type="term" value="F:site-specific DNA-methyltransferase (adenine-specific) activity"/>
    <property type="evidence" value="ECO:0007669"/>
    <property type="project" value="UniProtKB-EC"/>
</dbReference>
<keyword evidence="2" id="KW-0489">Methyltransferase</keyword>
<feature type="domain" description="MmeI-like DNA-methyltransferase" evidence="7">
    <location>
        <begin position="1"/>
        <end position="232"/>
    </location>
</feature>
<keyword evidence="3" id="KW-0808">Transferase</keyword>
<dbReference type="SUPFAM" id="SSF53335">
    <property type="entry name" value="S-adenosyl-L-methionine-dependent methyltransferases"/>
    <property type="match status" value="1"/>
</dbReference>